<evidence type="ECO:0000256" key="1">
    <source>
        <dbReference type="SAM" id="MobiDB-lite"/>
    </source>
</evidence>
<evidence type="ECO:0000313" key="3">
    <source>
        <dbReference type="Proteomes" id="UP000220045"/>
    </source>
</evidence>
<gene>
    <name evidence="2" type="ORF">CN684_31195</name>
</gene>
<evidence type="ECO:0000313" key="2">
    <source>
        <dbReference type="EMBL" id="PEI99652.1"/>
    </source>
</evidence>
<dbReference type="AlphaFoldDB" id="A0A2A7VQT5"/>
<feature type="compositionally biased region" description="Basic residues" evidence="1">
    <location>
        <begin position="93"/>
        <end position="103"/>
    </location>
</feature>
<organism evidence="2 3">
    <name type="scientific">Bacillus wiedmannii</name>
    <dbReference type="NCBI Taxonomy" id="1890302"/>
    <lineage>
        <taxon>Bacteria</taxon>
        <taxon>Bacillati</taxon>
        <taxon>Bacillota</taxon>
        <taxon>Bacilli</taxon>
        <taxon>Bacillales</taxon>
        <taxon>Bacillaceae</taxon>
        <taxon>Bacillus</taxon>
        <taxon>Bacillus cereus group</taxon>
    </lineage>
</organism>
<dbReference type="EMBL" id="NUEL01000085">
    <property type="protein sequence ID" value="PEI99652.1"/>
    <property type="molecule type" value="Genomic_DNA"/>
</dbReference>
<proteinExistence type="predicted"/>
<feature type="compositionally biased region" description="Basic and acidic residues" evidence="1">
    <location>
        <begin position="83"/>
        <end position="92"/>
    </location>
</feature>
<dbReference type="RefSeq" id="WP_098096914.1">
    <property type="nucleotide sequence ID" value="NZ_NUEL01000085.1"/>
</dbReference>
<name>A0A2A7VQT5_9BACI</name>
<feature type="region of interest" description="Disordered" evidence="1">
    <location>
        <begin position="78"/>
        <end position="103"/>
    </location>
</feature>
<reference evidence="2 3" key="1">
    <citation type="submission" date="2017-09" db="EMBL/GenBank/DDBJ databases">
        <title>Large-scale bioinformatics analysis of Bacillus genomes uncovers conserved roles of natural products in bacterial physiology.</title>
        <authorList>
            <consortium name="Agbiome Team Llc"/>
            <person name="Bleich R.M."/>
            <person name="Grubbs K.J."/>
            <person name="Santa Maria K.C."/>
            <person name="Allen S.E."/>
            <person name="Farag S."/>
            <person name="Shank E.A."/>
            <person name="Bowers A."/>
        </authorList>
    </citation>
    <scope>NUCLEOTIDE SEQUENCE [LARGE SCALE GENOMIC DNA]</scope>
    <source>
        <strain evidence="2 3">AFS004017</strain>
    </source>
</reference>
<comment type="caution">
    <text evidence="2">The sequence shown here is derived from an EMBL/GenBank/DDBJ whole genome shotgun (WGS) entry which is preliminary data.</text>
</comment>
<protein>
    <submittedName>
        <fullName evidence="2">Cytoplasmic protein</fullName>
    </submittedName>
</protein>
<accession>A0A2A7VQT5</accession>
<dbReference type="Proteomes" id="UP000220045">
    <property type="component" value="Unassembled WGS sequence"/>
</dbReference>
<sequence length="103" mass="12478">MSNTVIIRASRCIYVIPLYEWKEKWKMFFPYVEEWSVSVGEKYVTFEYKEHCYRMDEKYFNTLLAHVPYSTRKQALRRGKGVSRVEKSYEKKGVKKHASHTDR</sequence>